<protein>
    <submittedName>
        <fullName evidence="1">Uncharacterized protein</fullName>
    </submittedName>
</protein>
<comment type="caution">
    <text evidence="1">The sequence shown here is derived from an EMBL/GenBank/DDBJ whole genome shotgun (WGS) entry which is preliminary data.</text>
</comment>
<evidence type="ECO:0000313" key="1">
    <source>
        <dbReference type="EMBL" id="KAI3791082.1"/>
    </source>
</evidence>
<accession>A0ACB9H7Z3</accession>
<sequence>MDSFNSCKEMIIETSFIHTAKCTMAYNIQKHDKNSKIAARRVEATMSATRIFLFKSSWRTTLISDTPVFSKDLD</sequence>
<reference evidence="1 2" key="2">
    <citation type="journal article" date="2022" name="Mol. Ecol. Resour.">
        <title>The genomes of chicory, endive, great burdock and yacon provide insights into Asteraceae paleo-polyploidization history and plant inulin production.</title>
        <authorList>
            <person name="Fan W."/>
            <person name="Wang S."/>
            <person name="Wang H."/>
            <person name="Wang A."/>
            <person name="Jiang F."/>
            <person name="Liu H."/>
            <person name="Zhao H."/>
            <person name="Xu D."/>
            <person name="Zhang Y."/>
        </authorList>
    </citation>
    <scope>NUCLEOTIDE SEQUENCE [LARGE SCALE GENOMIC DNA]</scope>
    <source>
        <strain evidence="2">cv. Punajuju</strain>
        <tissue evidence="1">Leaves</tissue>
    </source>
</reference>
<proteinExistence type="predicted"/>
<organism evidence="1 2">
    <name type="scientific">Cichorium intybus</name>
    <name type="common">Chicory</name>
    <dbReference type="NCBI Taxonomy" id="13427"/>
    <lineage>
        <taxon>Eukaryota</taxon>
        <taxon>Viridiplantae</taxon>
        <taxon>Streptophyta</taxon>
        <taxon>Embryophyta</taxon>
        <taxon>Tracheophyta</taxon>
        <taxon>Spermatophyta</taxon>
        <taxon>Magnoliopsida</taxon>
        <taxon>eudicotyledons</taxon>
        <taxon>Gunneridae</taxon>
        <taxon>Pentapetalae</taxon>
        <taxon>asterids</taxon>
        <taxon>campanulids</taxon>
        <taxon>Asterales</taxon>
        <taxon>Asteraceae</taxon>
        <taxon>Cichorioideae</taxon>
        <taxon>Cichorieae</taxon>
        <taxon>Cichoriinae</taxon>
        <taxon>Cichorium</taxon>
    </lineage>
</organism>
<gene>
    <name evidence="1" type="ORF">L2E82_04668</name>
</gene>
<reference evidence="2" key="1">
    <citation type="journal article" date="2022" name="Mol. Ecol. Resour.">
        <title>The genomes of chicory, endive, great burdock and yacon provide insights into Asteraceae palaeo-polyploidization history and plant inulin production.</title>
        <authorList>
            <person name="Fan W."/>
            <person name="Wang S."/>
            <person name="Wang H."/>
            <person name="Wang A."/>
            <person name="Jiang F."/>
            <person name="Liu H."/>
            <person name="Zhao H."/>
            <person name="Xu D."/>
            <person name="Zhang Y."/>
        </authorList>
    </citation>
    <scope>NUCLEOTIDE SEQUENCE [LARGE SCALE GENOMIC DNA]</scope>
    <source>
        <strain evidence="2">cv. Punajuju</strain>
    </source>
</reference>
<name>A0ACB9H7Z3_CICIN</name>
<keyword evidence="2" id="KW-1185">Reference proteome</keyword>
<evidence type="ECO:0000313" key="2">
    <source>
        <dbReference type="Proteomes" id="UP001055811"/>
    </source>
</evidence>
<dbReference type="Proteomes" id="UP001055811">
    <property type="component" value="Linkage Group LG01"/>
</dbReference>
<dbReference type="EMBL" id="CM042009">
    <property type="protein sequence ID" value="KAI3791082.1"/>
    <property type="molecule type" value="Genomic_DNA"/>
</dbReference>